<keyword evidence="14" id="KW-1185">Reference proteome</keyword>
<sequence length="480" mass="55523">MTPYFTKLASRGHHVYHFHTVTKEVQDFGPNVHYIKAYLPPAEHHSREELAATFWNGSITTMRIVDVYRDGNSQLGRLMLNYSEQIREILNQEWDLIVSDDLFWALGFCVPILKVRQQEKGLYQNSKTRFVVYATAGQTLMSAETVKSTGRNWVSKTPLFPYFPEDQEDYFNSNYFMHRLYGFRENLLDLVTLNYLIEKFLMPNIATFGVPNFTWHGFYTKSSFVFADSIDRLGWAMPEGNEMKNVGAHCKKPKPLTGDLKEFVEDPKSKGTIFIAFGTYADWEYAPKHIEQAFVGALNRLSDYRIIWANNAEKTLSDIRPHIRLVKWAPQLDLLSHPNTKAFLTHGGLKSIREGFCAAIPLVFMPLFAEQAHNAHMALALKLGSVINKYTVNEDVLYDTINDALVNPSRKTRAQALRSIFLDRPMEAMDEAAFHTERLFRAKLGRRVTFLRRGMDLTWTQFLYFDLLLVVIPLFFIIKR</sequence>
<keyword evidence="6" id="KW-0732">Signal</keyword>
<keyword evidence="3 11" id="KW-0328">Glycosyltransferase</keyword>
<keyword evidence="5 12" id="KW-0812">Transmembrane</keyword>
<comment type="catalytic activity">
    <reaction evidence="10 12">
        <text>glucuronate acceptor + UDP-alpha-D-glucuronate = acceptor beta-D-glucuronoside + UDP + H(+)</text>
        <dbReference type="Rhea" id="RHEA:21032"/>
        <dbReference type="ChEBI" id="CHEBI:15378"/>
        <dbReference type="ChEBI" id="CHEBI:58052"/>
        <dbReference type="ChEBI" id="CHEBI:58223"/>
        <dbReference type="ChEBI" id="CHEBI:132367"/>
        <dbReference type="ChEBI" id="CHEBI:132368"/>
        <dbReference type="EC" id="2.4.1.17"/>
    </reaction>
</comment>
<evidence type="ECO:0000313" key="14">
    <source>
        <dbReference type="Proteomes" id="UP001201812"/>
    </source>
</evidence>
<evidence type="ECO:0000256" key="7">
    <source>
        <dbReference type="ARBA" id="ARBA00022989"/>
    </source>
</evidence>
<dbReference type="GO" id="GO:0015020">
    <property type="term" value="F:glucuronosyltransferase activity"/>
    <property type="evidence" value="ECO:0007669"/>
    <property type="project" value="UniProtKB-EC"/>
</dbReference>
<comment type="caution">
    <text evidence="13">The sequence shown here is derived from an EMBL/GenBank/DDBJ whole genome shotgun (WGS) entry which is preliminary data.</text>
</comment>
<dbReference type="Pfam" id="PF00201">
    <property type="entry name" value="UDPGT"/>
    <property type="match status" value="1"/>
</dbReference>
<keyword evidence="4 11" id="KW-0808">Transferase</keyword>
<evidence type="ECO:0000256" key="9">
    <source>
        <dbReference type="ARBA" id="ARBA00023180"/>
    </source>
</evidence>
<comment type="similarity">
    <text evidence="2 11">Belongs to the UDP-glycosyltransferase family.</text>
</comment>
<evidence type="ECO:0000313" key="13">
    <source>
        <dbReference type="EMBL" id="KAI1718939.1"/>
    </source>
</evidence>
<feature type="transmembrane region" description="Helical" evidence="12">
    <location>
        <begin position="459"/>
        <end position="478"/>
    </location>
</feature>
<dbReference type="PANTHER" id="PTHR48043">
    <property type="entry name" value="EG:EG0003.4 PROTEIN-RELATED"/>
    <property type="match status" value="1"/>
</dbReference>
<dbReference type="FunFam" id="3.40.50.2000:FF:000118">
    <property type="entry name" value="UDP-glucuronosyltransferase"/>
    <property type="match status" value="1"/>
</dbReference>
<dbReference type="Proteomes" id="UP001201812">
    <property type="component" value="Unassembled WGS sequence"/>
</dbReference>
<dbReference type="InterPro" id="IPR050271">
    <property type="entry name" value="UDP-glycosyltransferase"/>
</dbReference>
<name>A0AAD4NBQ2_9BILA</name>
<comment type="subcellular location">
    <subcellularLocation>
        <location evidence="1 12">Membrane</location>
        <topology evidence="1 12">Single-pass membrane protein</topology>
    </subcellularLocation>
</comment>
<dbReference type="EMBL" id="JAKKPZ010000007">
    <property type="protein sequence ID" value="KAI1718939.1"/>
    <property type="molecule type" value="Genomic_DNA"/>
</dbReference>
<dbReference type="AlphaFoldDB" id="A0AAD4NBQ2"/>
<evidence type="ECO:0000256" key="8">
    <source>
        <dbReference type="ARBA" id="ARBA00023136"/>
    </source>
</evidence>
<reference evidence="13" key="1">
    <citation type="submission" date="2022-01" db="EMBL/GenBank/DDBJ databases">
        <title>Genome Sequence Resource for Two Populations of Ditylenchus destructor, the Migratory Endoparasitic Phytonematode.</title>
        <authorList>
            <person name="Zhang H."/>
            <person name="Lin R."/>
            <person name="Xie B."/>
        </authorList>
    </citation>
    <scope>NUCLEOTIDE SEQUENCE</scope>
    <source>
        <strain evidence="13">BazhouSP</strain>
    </source>
</reference>
<evidence type="ECO:0000256" key="1">
    <source>
        <dbReference type="ARBA" id="ARBA00004167"/>
    </source>
</evidence>
<dbReference type="SUPFAM" id="SSF53756">
    <property type="entry name" value="UDP-Glycosyltransferase/glycogen phosphorylase"/>
    <property type="match status" value="1"/>
</dbReference>
<evidence type="ECO:0000256" key="3">
    <source>
        <dbReference type="ARBA" id="ARBA00022676"/>
    </source>
</evidence>
<keyword evidence="9" id="KW-0325">Glycoprotein</keyword>
<proteinExistence type="inferred from homology"/>
<dbReference type="EC" id="2.4.1.17" evidence="12"/>
<accession>A0AAD4NBQ2</accession>
<dbReference type="InterPro" id="IPR002213">
    <property type="entry name" value="UDP_glucos_trans"/>
</dbReference>
<gene>
    <name evidence="13" type="ORF">DdX_06053</name>
</gene>
<keyword evidence="8 12" id="KW-0472">Membrane</keyword>
<evidence type="ECO:0000256" key="11">
    <source>
        <dbReference type="RuleBase" id="RU003718"/>
    </source>
</evidence>
<evidence type="ECO:0000256" key="5">
    <source>
        <dbReference type="ARBA" id="ARBA00022692"/>
    </source>
</evidence>
<dbReference type="InterPro" id="IPR035595">
    <property type="entry name" value="UDP_glycos_trans_CS"/>
</dbReference>
<keyword evidence="7 12" id="KW-1133">Transmembrane helix</keyword>
<evidence type="ECO:0000256" key="10">
    <source>
        <dbReference type="ARBA" id="ARBA00047475"/>
    </source>
</evidence>
<dbReference type="PROSITE" id="PS00375">
    <property type="entry name" value="UDPGT"/>
    <property type="match status" value="1"/>
</dbReference>
<dbReference type="CDD" id="cd03784">
    <property type="entry name" value="GT1_Gtf-like"/>
    <property type="match status" value="1"/>
</dbReference>
<dbReference type="Gene3D" id="3.40.50.2000">
    <property type="entry name" value="Glycogen Phosphorylase B"/>
    <property type="match status" value="1"/>
</dbReference>
<organism evidence="13 14">
    <name type="scientific">Ditylenchus destructor</name>
    <dbReference type="NCBI Taxonomy" id="166010"/>
    <lineage>
        <taxon>Eukaryota</taxon>
        <taxon>Metazoa</taxon>
        <taxon>Ecdysozoa</taxon>
        <taxon>Nematoda</taxon>
        <taxon>Chromadorea</taxon>
        <taxon>Rhabditida</taxon>
        <taxon>Tylenchina</taxon>
        <taxon>Tylenchomorpha</taxon>
        <taxon>Sphaerularioidea</taxon>
        <taxon>Anguinidae</taxon>
        <taxon>Anguininae</taxon>
        <taxon>Ditylenchus</taxon>
    </lineage>
</organism>
<protein>
    <recommendedName>
        <fullName evidence="12">UDP-glucuronosyltransferase</fullName>
        <ecNumber evidence="12">2.4.1.17</ecNumber>
    </recommendedName>
</protein>
<dbReference type="GO" id="GO:0016020">
    <property type="term" value="C:membrane"/>
    <property type="evidence" value="ECO:0007669"/>
    <property type="project" value="UniProtKB-SubCell"/>
</dbReference>
<evidence type="ECO:0000256" key="12">
    <source>
        <dbReference type="RuleBase" id="RU362059"/>
    </source>
</evidence>
<evidence type="ECO:0000256" key="2">
    <source>
        <dbReference type="ARBA" id="ARBA00009995"/>
    </source>
</evidence>
<evidence type="ECO:0000256" key="4">
    <source>
        <dbReference type="ARBA" id="ARBA00022679"/>
    </source>
</evidence>
<evidence type="ECO:0000256" key="6">
    <source>
        <dbReference type="ARBA" id="ARBA00022729"/>
    </source>
</evidence>
<dbReference type="PANTHER" id="PTHR48043:SF145">
    <property type="entry name" value="FI06409P-RELATED"/>
    <property type="match status" value="1"/>
</dbReference>